<protein>
    <submittedName>
        <fullName evidence="8">Response regulator</fullName>
    </submittedName>
</protein>
<dbReference type="RefSeq" id="WP_144302550.1">
    <property type="nucleotide sequence ID" value="NZ_QMIE01000005.1"/>
</dbReference>
<keyword evidence="2" id="KW-0902">Two-component regulatory system</keyword>
<dbReference type="GO" id="GO:0032993">
    <property type="term" value="C:protein-DNA complex"/>
    <property type="evidence" value="ECO:0007669"/>
    <property type="project" value="TreeGrafter"/>
</dbReference>
<keyword evidence="9" id="KW-1185">Reference proteome</keyword>
<reference evidence="8 9" key="1">
    <citation type="submission" date="2018-06" db="EMBL/GenBank/DDBJ databases">
        <title>Complete genome of Desulfovibrio indonesiensis P37SLT.</title>
        <authorList>
            <person name="Crispim J.S."/>
            <person name="Vidigal P.M.P."/>
            <person name="Silva L.C.F."/>
            <person name="Laguardia C.N."/>
            <person name="Araujo L.C."/>
            <person name="Dias R.S."/>
            <person name="Sousa M.P."/>
            <person name="Paula S.O."/>
            <person name="Silva C."/>
        </authorList>
    </citation>
    <scope>NUCLEOTIDE SEQUENCE [LARGE SCALE GENOMIC DNA]</scope>
    <source>
        <strain evidence="8 9">P37SLT</strain>
    </source>
</reference>
<evidence type="ECO:0000256" key="1">
    <source>
        <dbReference type="ARBA" id="ARBA00022553"/>
    </source>
</evidence>
<dbReference type="GO" id="GO:0000156">
    <property type="term" value="F:phosphorelay response regulator activity"/>
    <property type="evidence" value="ECO:0007669"/>
    <property type="project" value="TreeGrafter"/>
</dbReference>
<sequence>MSAPETPERPIRLLLVDDEESFVSVLTKRLRRRGVDVTPVLSGAEALRLIRKQEFDVMLLDLKMEEMSGLEVLKTVRIVAPETPVIMLTGHGSEQAAREGVTLGASDYLLKPCDLDVLFRKITKAAHKARAQQ</sequence>
<dbReference type="InterPro" id="IPR001789">
    <property type="entry name" value="Sig_transdc_resp-reg_receiver"/>
</dbReference>
<gene>
    <name evidence="8" type="ORF">DPQ33_07245</name>
</gene>
<keyword evidence="1 6" id="KW-0597">Phosphoprotein</keyword>
<evidence type="ECO:0000256" key="4">
    <source>
        <dbReference type="ARBA" id="ARBA00023125"/>
    </source>
</evidence>
<feature type="domain" description="Response regulatory" evidence="7">
    <location>
        <begin position="12"/>
        <end position="126"/>
    </location>
</feature>
<evidence type="ECO:0000256" key="3">
    <source>
        <dbReference type="ARBA" id="ARBA00023015"/>
    </source>
</evidence>
<dbReference type="EMBL" id="QMIE01000005">
    <property type="protein sequence ID" value="TVM17897.1"/>
    <property type="molecule type" value="Genomic_DNA"/>
</dbReference>
<dbReference type="GO" id="GO:0000976">
    <property type="term" value="F:transcription cis-regulatory region binding"/>
    <property type="evidence" value="ECO:0007669"/>
    <property type="project" value="TreeGrafter"/>
</dbReference>
<evidence type="ECO:0000313" key="8">
    <source>
        <dbReference type="EMBL" id="TVM17897.1"/>
    </source>
</evidence>
<feature type="modified residue" description="4-aspartylphosphate" evidence="6">
    <location>
        <position position="61"/>
    </location>
</feature>
<evidence type="ECO:0000256" key="5">
    <source>
        <dbReference type="ARBA" id="ARBA00023163"/>
    </source>
</evidence>
<dbReference type="GO" id="GO:0005829">
    <property type="term" value="C:cytosol"/>
    <property type="evidence" value="ECO:0007669"/>
    <property type="project" value="TreeGrafter"/>
</dbReference>
<keyword evidence="5" id="KW-0804">Transcription</keyword>
<dbReference type="PANTHER" id="PTHR48111:SF1">
    <property type="entry name" value="TWO-COMPONENT RESPONSE REGULATOR ORR33"/>
    <property type="match status" value="1"/>
</dbReference>
<keyword evidence="4" id="KW-0238">DNA-binding</keyword>
<dbReference type="OrthoDB" id="9800029at2"/>
<dbReference type="PANTHER" id="PTHR48111">
    <property type="entry name" value="REGULATOR OF RPOS"/>
    <property type="match status" value="1"/>
</dbReference>
<evidence type="ECO:0000256" key="6">
    <source>
        <dbReference type="PROSITE-ProRule" id="PRU00169"/>
    </source>
</evidence>
<dbReference type="InterPro" id="IPR039420">
    <property type="entry name" value="WalR-like"/>
</dbReference>
<dbReference type="Gene3D" id="3.40.50.2300">
    <property type="match status" value="1"/>
</dbReference>
<dbReference type="SUPFAM" id="SSF52172">
    <property type="entry name" value="CheY-like"/>
    <property type="match status" value="1"/>
</dbReference>
<proteinExistence type="predicted"/>
<dbReference type="SMART" id="SM00448">
    <property type="entry name" value="REC"/>
    <property type="match status" value="1"/>
</dbReference>
<dbReference type="Proteomes" id="UP000448292">
    <property type="component" value="Unassembled WGS sequence"/>
</dbReference>
<accession>A0A7M3MGB2</accession>
<evidence type="ECO:0000313" key="9">
    <source>
        <dbReference type="Proteomes" id="UP000448292"/>
    </source>
</evidence>
<dbReference type="Pfam" id="PF00072">
    <property type="entry name" value="Response_reg"/>
    <property type="match status" value="1"/>
</dbReference>
<dbReference type="InterPro" id="IPR011006">
    <property type="entry name" value="CheY-like_superfamily"/>
</dbReference>
<name>A0A7M3MGB2_9BACT</name>
<keyword evidence="3" id="KW-0805">Transcription regulation</keyword>
<dbReference type="PROSITE" id="PS50110">
    <property type="entry name" value="RESPONSE_REGULATORY"/>
    <property type="match status" value="1"/>
</dbReference>
<dbReference type="AlphaFoldDB" id="A0A7M3MGB2"/>
<comment type="caution">
    <text evidence="8">The sequence shown here is derived from an EMBL/GenBank/DDBJ whole genome shotgun (WGS) entry which is preliminary data.</text>
</comment>
<evidence type="ECO:0000256" key="2">
    <source>
        <dbReference type="ARBA" id="ARBA00023012"/>
    </source>
</evidence>
<dbReference type="GO" id="GO:0006355">
    <property type="term" value="P:regulation of DNA-templated transcription"/>
    <property type="evidence" value="ECO:0007669"/>
    <property type="project" value="TreeGrafter"/>
</dbReference>
<evidence type="ECO:0000259" key="7">
    <source>
        <dbReference type="PROSITE" id="PS50110"/>
    </source>
</evidence>
<organism evidence="8 9">
    <name type="scientific">Oceanidesulfovibrio indonesiensis</name>
    <dbReference type="NCBI Taxonomy" id="54767"/>
    <lineage>
        <taxon>Bacteria</taxon>
        <taxon>Pseudomonadati</taxon>
        <taxon>Thermodesulfobacteriota</taxon>
        <taxon>Desulfovibrionia</taxon>
        <taxon>Desulfovibrionales</taxon>
        <taxon>Desulfovibrionaceae</taxon>
        <taxon>Oceanidesulfovibrio</taxon>
    </lineage>
</organism>